<dbReference type="AlphaFoldDB" id="A0A1G9WD71"/>
<dbReference type="EMBL" id="FNIE01000001">
    <property type="protein sequence ID" value="SDM82126.1"/>
    <property type="molecule type" value="Genomic_DNA"/>
</dbReference>
<reference evidence="3 4" key="1">
    <citation type="submission" date="2016-10" db="EMBL/GenBank/DDBJ databases">
        <authorList>
            <person name="de Groot N.N."/>
        </authorList>
    </citation>
    <scope>NUCLEOTIDE SEQUENCE [LARGE SCALE GENOMIC DNA]</scope>
    <source>
        <strain evidence="3 4">CGMCC 4.2022</strain>
    </source>
</reference>
<dbReference type="InterPro" id="IPR005297">
    <property type="entry name" value="Lipoprotein_repeat"/>
</dbReference>
<evidence type="ECO:0000313" key="4">
    <source>
        <dbReference type="Proteomes" id="UP000199341"/>
    </source>
</evidence>
<dbReference type="RefSeq" id="WP_093782621.1">
    <property type="nucleotide sequence ID" value="NZ_FNIE01000001.1"/>
</dbReference>
<feature type="compositionally biased region" description="Low complexity" evidence="1">
    <location>
        <begin position="178"/>
        <end position="194"/>
    </location>
</feature>
<name>A0A1G9WD71_9ACTN</name>
<dbReference type="PANTHER" id="PTHR39335:SF1">
    <property type="entry name" value="BLL4220 PROTEIN"/>
    <property type="match status" value="1"/>
</dbReference>
<evidence type="ECO:0000256" key="1">
    <source>
        <dbReference type="SAM" id="MobiDB-lite"/>
    </source>
</evidence>
<feature type="chain" id="PRO_5039251316" evidence="2">
    <location>
        <begin position="27"/>
        <end position="200"/>
    </location>
</feature>
<gene>
    <name evidence="3" type="ORF">SAMN05216259_101596</name>
</gene>
<feature type="region of interest" description="Disordered" evidence="1">
    <location>
        <begin position="178"/>
        <end position="200"/>
    </location>
</feature>
<dbReference type="GO" id="GO:0043448">
    <property type="term" value="P:alkane catabolic process"/>
    <property type="evidence" value="ECO:0007669"/>
    <property type="project" value="TreeGrafter"/>
</dbReference>
<accession>A0A1G9WD71</accession>
<evidence type="ECO:0000313" key="3">
    <source>
        <dbReference type="EMBL" id="SDM82126.1"/>
    </source>
</evidence>
<keyword evidence="2" id="KW-0732">Signal</keyword>
<feature type="signal peptide" evidence="2">
    <location>
        <begin position="1"/>
        <end position="26"/>
    </location>
</feature>
<organism evidence="3 4">
    <name type="scientific">Actinacidiphila guanduensis</name>
    <dbReference type="NCBI Taxonomy" id="310781"/>
    <lineage>
        <taxon>Bacteria</taxon>
        <taxon>Bacillati</taxon>
        <taxon>Actinomycetota</taxon>
        <taxon>Actinomycetes</taxon>
        <taxon>Kitasatosporales</taxon>
        <taxon>Streptomycetaceae</taxon>
        <taxon>Actinacidiphila</taxon>
    </lineage>
</organism>
<dbReference type="Proteomes" id="UP000199341">
    <property type="component" value="Unassembled WGS sequence"/>
</dbReference>
<keyword evidence="3" id="KW-0449">Lipoprotein</keyword>
<dbReference type="OrthoDB" id="597632at2"/>
<sequence>MKVRGKRTFSSTAGLGLAAVALAAFAAACGGGGTSASSSPSASAAAGAAPATGTPHPAGAASVEVTTTNRSPGPFLTSGSGRTLYLFTADSSGKSACYGACATTWPPLTSTDMPKAGSGVAAGKLATITRDDGTKQVTYNGHPLYYYSGDTSTGDVNGQGFGGKWYVLSPTGAGITKAAAAPSSSSGTGTASGSDAGGGW</sequence>
<feature type="compositionally biased region" description="Low complexity" evidence="1">
    <location>
        <begin position="39"/>
        <end position="62"/>
    </location>
</feature>
<dbReference type="PROSITE" id="PS51257">
    <property type="entry name" value="PROKAR_LIPOPROTEIN"/>
    <property type="match status" value="1"/>
</dbReference>
<evidence type="ECO:0000256" key="2">
    <source>
        <dbReference type="SAM" id="SignalP"/>
    </source>
</evidence>
<protein>
    <submittedName>
        <fullName evidence="3">Predicted lipoprotein with conserved Yx(FWY)xxD motif</fullName>
    </submittedName>
</protein>
<keyword evidence="4" id="KW-1185">Reference proteome</keyword>
<dbReference type="Pfam" id="PF03640">
    <property type="entry name" value="Lipoprotein_15"/>
    <property type="match status" value="2"/>
</dbReference>
<feature type="compositionally biased region" description="Polar residues" evidence="1">
    <location>
        <begin position="64"/>
        <end position="75"/>
    </location>
</feature>
<dbReference type="PANTHER" id="PTHR39335">
    <property type="entry name" value="BLL4220 PROTEIN"/>
    <property type="match status" value="1"/>
</dbReference>
<feature type="region of interest" description="Disordered" evidence="1">
    <location>
        <begin position="39"/>
        <end position="75"/>
    </location>
</feature>
<proteinExistence type="predicted"/>